<dbReference type="Gene3D" id="3.40.50.150">
    <property type="entry name" value="Vaccinia Virus protein VP39"/>
    <property type="match status" value="1"/>
</dbReference>
<dbReference type="InterPro" id="IPR002052">
    <property type="entry name" value="DNA_methylase_N6_adenine_CS"/>
</dbReference>
<dbReference type="NCBIfam" id="TIGR00536">
    <property type="entry name" value="hemK_fam"/>
    <property type="match status" value="1"/>
</dbReference>
<name>A0A927CTU1_9BACI</name>
<feature type="binding site" evidence="5">
    <location>
        <position position="147"/>
    </location>
    <ligand>
        <name>S-adenosyl-L-methionine</name>
        <dbReference type="ChEBI" id="CHEBI:59789"/>
    </ligand>
</feature>
<dbReference type="Gene3D" id="1.10.8.10">
    <property type="entry name" value="DNA helicase RuvA subunit, C-terminal domain"/>
    <property type="match status" value="1"/>
</dbReference>
<evidence type="ECO:0000256" key="3">
    <source>
        <dbReference type="ARBA" id="ARBA00022691"/>
    </source>
</evidence>
<dbReference type="Pfam" id="PF17827">
    <property type="entry name" value="PrmC_N"/>
    <property type="match status" value="1"/>
</dbReference>
<dbReference type="PANTHER" id="PTHR18895">
    <property type="entry name" value="HEMK METHYLTRANSFERASE"/>
    <property type="match status" value="1"/>
</dbReference>
<feature type="binding site" evidence="5">
    <location>
        <begin position="124"/>
        <end position="128"/>
    </location>
    <ligand>
        <name>S-adenosyl-L-methionine</name>
        <dbReference type="ChEBI" id="CHEBI:59789"/>
    </ligand>
</feature>
<comment type="function">
    <text evidence="5">Methylates the class 1 translation termination release factors RF1/PrfA and RF2/PrfB on the glutamine residue of the universally conserved GGQ motif.</text>
</comment>
<dbReference type="GO" id="GO:0102559">
    <property type="term" value="F:peptide chain release factor N(5)-glutamine methyltransferase activity"/>
    <property type="evidence" value="ECO:0007669"/>
    <property type="project" value="UniProtKB-EC"/>
</dbReference>
<dbReference type="RefSeq" id="WP_190996633.1">
    <property type="nucleotide sequence ID" value="NZ_JACXSI010000002.1"/>
</dbReference>
<dbReference type="AlphaFoldDB" id="A0A927CTU1"/>
<dbReference type="EMBL" id="JACXSI010000002">
    <property type="protein sequence ID" value="MBD3107089.1"/>
    <property type="molecule type" value="Genomic_DNA"/>
</dbReference>
<reference evidence="8" key="1">
    <citation type="submission" date="2020-09" db="EMBL/GenBank/DDBJ databases">
        <title>Bacillus faecalis sp. nov., a moderately halophilic bacterium isolated from cow faeces.</title>
        <authorList>
            <person name="Jiang L."/>
            <person name="Lee J."/>
        </authorList>
    </citation>
    <scope>NUCLEOTIDE SEQUENCE</scope>
    <source>
        <strain evidence="8">AGMB 02131</strain>
    </source>
</reference>
<dbReference type="GO" id="GO:0032259">
    <property type="term" value="P:methylation"/>
    <property type="evidence" value="ECO:0007669"/>
    <property type="project" value="UniProtKB-KW"/>
</dbReference>
<evidence type="ECO:0000256" key="2">
    <source>
        <dbReference type="ARBA" id="ARBA00022679"/>
    </source>
</evidence>
<evidence type="ECO:0000256" key="5">
    <source>
        <dbReference type="HAMAP-Rule" id="MF_02126"/>
    </source>
</evidence>
<sequence length="291" mass="32333">MSQKIYEALNWASSFLKQYDRDENAGELLLKYLLQCSRSQLFAGMHDELDDAVAKDFQEMVRRHVAGTPIQYMMGFEEFYGRSFEVNESVLIPRPETEELVYHSLSKMKVLFAGRTDVKLVDIGTGSGAIAITMKCEQPALTVTATDLMADALAVAKENSKRLEADISFVQGDLLQPFIADGEKFDIVLSNPPYIPEGDRACMSEVVTEHEPHTALFAGADGLDLYRRLCTELPQVLNETFLVGFEIGAGQGWDVADLLQKALPTAKVSIEYDINGKDRMVFAESKGISKV</sequence>
<accession>A0A927CTU1</accession>
<dbReference type="InterPro" id="IPR007848">
    <property type="entry name" value="Small_mtfrase_dom"/>
</dbReference>
<evidence type="ECO:0000256" key="4">
    <source>
        <dbReference type="ARBA" id="ARBA00048391"/>
    </source>
</evidence>
<evidence type="ECO:0000256" key="1">
    <source>
        <dbReference type="ARBA" id="ARBA00022603"/>
    </source>
</evidence>
<proteinExistence type="inferred from homology"/>
<comment type="similarity">
    <text evidence="5">Belongs to the protein N5-glutamine methyltransferase family. PrmC subfamily.</text>
</comment>
<feature type="domain" description="Release factor glutamine methyltransferase N-terminal" evidence="7">
    <location>
        <begin position="7"/>
        <end position="75"/>
    </location>
</feature>
<dbReference type="Proteomes" id="UP000602076">
    <property type="component" value="Unassembled WGS sequence"/>
</dbReference>
<dbReference type="InterPro" id="IPR019874">
    <property type="entry name" value="RF_methyltr_PrmC"/>
</dbReference>
<dbReference type="InterPro" id="IPR029063">
    <property type="entry name" value="SAM-dependent_MTases_sf"/>
</dbReference>
<dbReference type="EC" id="2.1.1.297" evidence="5"/>
<feature type="domain" description="Methyltransferase small" evidence="6">
    <location>
        <begin position="116"/>
        <end position="197"/>
    </location>
</feature>
<comment type="caution">
    <text evidence="8">The sequence shown here is derived from an EMBL/GenBank/DDBJ whole genome shotgun (WGS) entry which is preliminary data.</text>
</comment>
<dbReference type="PROSITE" id="PS00092">
    <property type="entry name" value="N6_MTASE"/>
    <property type="match status" value="1"/>
</dbReference>
<comment type="caution">
    <text evidence="5">Lacks conserved residue(s) required for the propagation of feature annotation.</text>
</comment>
<evidence type="ECO:0000259" key="6">
    <source>
        <dbReference type="Pfam" id="PF05175"/>
    </source>
</evidence>
<keyword evidence="1 5" id="KW-0489">Methyltransferase</keyword>
<dbReference type="GO" id="GO:0003676">
    <property type="term" value="F:nucleic acid binding"/>
    <property type="evidence" value="ECO:0007669"/>
    <property type="project" value="InterPro"/>
</dbReference>
<organism evidence="8 9">
    <name type="scientific">Peribacillus faecalis</name>
    <dbReference type="NCBI Taxonomy" id="2772559"/>
    <lineage>
        <taxon>Bacteria</taxon>
        <taxon>Bacillati</taxon>
        <taxon>Bacillota</taxon>
        <taxon>Bacilli</taxon>
        <taxon>Bacillales</taxon>
        <taxon>Bacillaceae</taxon>
        <taxon>Peribacillus</taxon>
    </lineage>
</organism>
<evidence type="ECO:0000313" key="8">
    <source>
        <dbReference type="EMBL" id="MBD3107089.1"/>
    </source>
</evidence>
<keyword evidence="3 5" id="KW-0949">S-adenosyl-L-methionine</keyword>
<dbReference type="Pfam" id="PF05175">
    <property type="entry name" value="MTS"/>
    <property type="match status" value="1"/>
</dbReference>
<comment type="catalytic activity">
    <reaction evidence="4 5">
        <text>L-glutaminyl-[peptide chain release factor] + S-adenosyl-L-methionine = N(5)-methyl-L-glutaminyl-[peptide chain release factor] + S-adenosyl-L-homocysteine + H(+)</text>
        <dbReference type="Rhea" id="RHEA:42896"/>
        <dbReference type="Rhea" id="RHEA-COMP:10271"/>
        <dbReference type="Rhea" id="RHEA-COMP:10272"/>
        <dbReference type="ChEBI" id="CHEBI:15378"/>
        <dbReference type="ChEBI" id="CHEBI:30011"/>
        <dbReference type="ChEBI" id="CHEBI:57856"/>
        <dbReference type="ChEBI" id="CHEBI:59789"/>
        <dbReference type="ChEBI" id="CHEBI:61891"/>
        <dbReference type="EC" id="2.1.1.297"/>
    </reaction>
</comment>
<protein>
    <recommendedName>
        <fullName evidence="5">Release factor glutamine methyltransferase</fullName>
        <shortName evidence="5">RF MTase</shortName>
        <ecNumber evidence="5">2.1.1.297</ecNumber>
    </recommendedName>
    <alternativeName>
        <fullName evidence="5">N5-glutamine methyltransferase PrmC</fullName>
    </alternativeName>
    <alternativeName>
        <fullName evidence="5">Protein-(glutamine-N5) MTase PrmC</fullName>
    </alternativeName>
    <alternativeName>
        <fullName evidence="5">Protein-glutamine N-methyltransferase PrmC</fullName>
    </alternativeName>
</protein>
<dbReference type="CDD" id="cd02440">
    <property type="entry name" value="AdoMet_MTases"/>
    <property type="match status" value="1"/>
</dbReference>
<dbReference type="NCBIfam" id="TIGR03534">
    <property type="entry name" value="RF_mod_PrmC"/>
    <property type="match status" value="1"/>
</dbReference>
<keyword evidence="2 5" id="KW-0808">Transferase</keyword>
<dbReference type="InterPro" id="IPR050320">
    <property type="entry name" value="N5-glutamine_MTase"/>
</dbReference>
<gene>
    <name evidence="5 8" type="primary">prmC</name>
    <name evidence="8" type="ORF">IEO70_01740</name>
</gene>
<dbReference type="HAMAP" id="MF_02126">
    <property type="entry name" value="RF_methyltr_PrmC"/>
    <property type="match status" value="1"/>
</dbReference>
<dbReference type="SUPFAM" id="SSF53335">
    <property type="entry name" value="S-adenosyl-L-methionine-dependent methyltransferases"/>
    <property type="match status" value="1"/>
</dbReference>
<evidence type="ECO:0000313" key="9">
    <source>
        <dbReference type="Proteomes" id="UP000602076"/>
    </source>
</evidence>
<evidence type="ECO:0000259" key="7">
    <source>
        <dbReference type="Pfam" id="PF17827"/>
    </source>
</evidence>
<feature type="binding site" evidence="5">
    <location>
        <position position="191"/>
    </location>
    <ligand>
        <name>S-adenosyl-L-methionine</name>
        <dbReference type="ChEBI" id="CHEBI:59789"/>
    </ligand>
</feature>
<keyword evidence="9" id="KW-1185">Reference proteome</keyword>
<dbReference type="InterPro" id="IPR004556">
    <property type="entry name" value="HemK-like"/>
</dbReference>
<dbReference type="InterPro" id="IPR040758">
    <property type="entry name" value="PrmC_N"/>
</dbReference>
<feature type="binding site" evidence="5">
    <location>
        <begin position="191"/>
        <end position="194"/>
    </location>
    <ligand>
        <name>substrate</name>
    </ligand>
</feature>
<dbReference type="PANTHER" id="PTHR18895:SF74">
    <property type="entry name" value="MTRF1L RELEASE FACTOR GLUTAMINE METHYLTRANSFERASE"/>
    <property type="match status" value="1"/>
</dbReference>